<keyword evidence="3" id="KW-1185">Reference proteome</keyword>
<dbReference type="InterPro" id="IPR029058">
    <property type="entry name" value="AB_hydrolase_fold"/>
</dbReference>
<gene>
    <name evidence="2" type="ORF">GCM10009838_13020</name>
</gene>
<dbReference type="SUPFAM" id="SSF53474">
    <property type="entry name" value="alpha/beta-Hydrolases"/>
    <property type="match status" value="1"/>
</dbReference>
<dbReference type="EMBL" id="BAAAQM010000005">
    <property type="protein sequence ID" value="GAA1958318.1"/>
    <property type="molecule type" value="Genomic_DNA"/>
</dbReference>
<dbReference type="Pfam" id="PF12697">
    <property type="entry name" value="Abhydrolase_6"/>
    <property type="match status" value="1"/>
</dbReference>
<name>A0ABN2QUM0_9ACTN</name>
<dbReference type="InterPro" id="IPR000073">
    <property type="entry name" value="AB_hydrolase_1"/>
</dbReference>
<evidence type="ECO:0000259" key="1">
    <source>
        <dbReference type="Pfam" id="PF12697"/>
    </source>
</evidence>
<feature type="domain" description="AB hydrolase-1" evidence="1">
    <location>
        <begin position="33"/>
        <end position="260"/>
    </location>
</feature>
<accession>A0ABN2QUM0</accession>
<dbReference type="Proteomes" id="UP001499854">
    <property type="component" value="Unassembled WGS sequence"/>
</dbReference>
<sequence>MIATTEAATVREAVVTVDGARIPYRMVGRGPVLVLIHGTGPGSVMWDDTIERYAERHTVLLPDLSGSVPAEDDGGPLTVERLAGQVAAVIEDAGRGLADVLGFSMGATVGLGLAALRPDLVRRLVPVAGWPDVEDEYLRNLLIVWARLAGDPEAFGRFAMITAFSPGFLDRIGREAVEASAGFMQPLPGTLRHIAYDAGLDLKPLLPRITAPTLVIGCTADATVPVANARRLHALIPHSSYREFDSGHVVLAERAEEFLQTVLEFFEV</sequence>
<evidence type="ECO:0000313" key="2">
    <source>
        <dbReference type="EMBL" id="GAA1958318.1"/>
    </source>
</evidence>
<proteinExistence type="predicted"/>
<keyword evidence="2" id="KW-0378">Hydrolase</keyword>
<dbReference type="InterPro" id="IPR050266">
    <property type="entry name" value="AB_hydrolase_sf"/>
</dbReference>
<evidence type="ECO:0000313" key="3">
    <source>
        <dbReference type="Proteomes" id="UP001499854"/>
    </source>
</evidence>
<dbReference type="Gene3D" id="3.40.50.1820">
    <property type="entry name" value="alpha/beta hydrolase"/>
    <property type="match status" value="1"/>
</dbReference>
<protein>
    <submittedName>
        <fullName evidence="2">Alpha/beta hydrolase</fullName>
    </submittedName>
</protein>
<comment type="caution">
    <text evidence="2">The sequence shown here is derived from an EMBL/GenBank/DDBJ whole genome shotgun (WGS) entry which is preliminary data.</text>
</comment>
<dbReference type="RefSeq" id="WP_344656006.1">
    <property type="nucleotide sequence ID" value="NZ_BAAAQM010000005.1"/>
</dbReference>
<dbReference type="GO" id="GO:0016787">
    <property type="term" value="F:hydrolase activity"/>
    <property type="evidence" value="ECO:0007669"/>
    <property type="project" value="UniProtKB-KW"/>
</dbReference>
<dbReference type="PANTHER" id="PTHR43798:SF33">
    <property type="entry name" value="HYDROLASE, PUTATIVE (AFU_ORTHOLOGUE AFUA_2G14860)-RELATED"/>
    <property type="match status" value="1"/>
</dbReference>
<organism evidence="2 3">
    <name type="scientific">Catenulispora subtropica</name>
    <dbReference type="NCBI Taxonomy" id="450798"/>
    <lineage>
        <taxon>Bacteria</taxon>
        <taxon>Bacillati</taxon>
        <taxon>Actinomycetota</taxon>
        <taxon>Actinomycetes</taxon>
        <taxon>Catenulisporales</taxon>
        <taxon>Catenulisporaceae</taxon>
        <taxon>Catenulispora</taxon>
    </lineage>
</organism>
<dbReference type="PANTHER" id="PTHR43798">
    <property type="entry name" value="MONOACYLGLYCEROL LIPASE"/>
    <property type="match status" value="1"/>
</dbReference>
<reference evidence="2 3" key="1">
    <citation type="journal article" date="2019" name="Int. J. Syst. Evol. Microbiol.">
        <title>The Global Catalogue of Microorganisms (GCM) 10K type strain sequencing project: providing services to taxonomists for standard genome sequencing and annotation.</title>
        <authorList>
            <consortium name="The Broad Institute Genomics Platform"/>
            <consortium name="The Broad Institute Genome Sequencing Center for Infectious Disease"/>
            <person name="Wu L."/>
            <person name="Ma J."/>
        </authorList>
    </citation>
    <scope>NUCLEOTIDE SEQUENCE [LARGE SCALE GENOMIC DNA]</scope>
    <source>
        <strain evidence="2 3">JCM 16013</strain>
    </source>
</reference>